<comment type="similarity">
    <text evidence="1">Belongs to the CCZ1 family.</text>
</comment>
<proteinExistence type="inferred from homology"/>
<dbReference type="InterPro" id="IPR013176">
    <property type="entry name" value="Ccz1"/>
</dbReference>
<feature type="domain" description="CCZ1/INTU/HSP4 first Longin" evidence="3">
    <location>
        <begin position="29"/>
        <end position="117"/>
    </location>
</feature>
<keyword evidence="5" id="KW-1185">Reference proteome</keyword>
<dbReference type="AlphaFoldDB" id="A0A4S8MT70"/>
<organism evidence="4 5">
    <name type="scientific">Dendrothele bispora (strain CBS 962.96)</name>
    <dbReference type="NCBI Taxonomy" id="1314807"/>
    <lineage>
        <taxon>Eukaryota</taxon>
        <taxon>Fungi</taxon>
        <taxon>Dikarya</taxon>
        <taxon>Basidiomycota</taxon>
        <taxon>Agaricomycotina</taxon>
        <taxon>Agaricomycetes</taxon>
        <taxon>Agaricomycetidae</taxon>
        <taxon>Agaricales</taxon>
        <taxon>Agaricales incertae sedis</taxon>
        <taxon>Dendrothele</taxon>
    </lineage>
</organism>
<dbReference type="GO" id="GO:0016192">
    <property type="term" value="P:vesicle-mediated transport"/>
    <property type="evidence" value="ECO:0007669"/>
    <property type="project" value="InterPro"/>
</dbReference>
<reference evidence="4 5" key="1">
    <citation type="journal article" date="2019" name="Nat. Ecol. Evol.">
        <title>Megaphylogeny resolves global patterns of mushroom evolution.</title>
        <authorList>
            <person name="Varga T."/>
            <person name="Krizsan K."/>
            <person name="Foldi C."/>
            <person name="Dima B."/>
            <person name="Sanchez-Garcia M."/>
            <person name="Sanchez-Ramirez S."/>
            <person name="Szollosi G.J."/>
            <person name="Szarkandi J.G."/>
            <person name="Papp V."/>
            <person name="Albert L."/>
            <person name="Andreopoulos W."/>
            <person name="Angelini C."/>
            <person name="Antonin V."/>
            <person name="Barry K.W."/>
            <person name="Bougher N.L."/>
            <person name="Buchanan P."/>
            <person name="Buyck B."/>
            <person name="Bense V."/>
            <person name="Catcheside P."/>
            <person name="Chovatia M."/>
            <person name="Cooper J."/>
            <person name="Damon W."/>
            <person name="Desjardin D."/>
            <person name="Finy P."/>
            <person name="Geml J."/>
            <person name="Haridas S."/>
            <person name="Hughes K."/>
            <person name="Justo A."/>
            <person name="Karasinski D."/>
            <person name="Kautmanova I."/>
            <person name="Kiss B."/>
            <person name="Kocsube S."/>
            <person name="Kotiranta H."/>
            <person name="LaButti K.M."/>
            <person name="Lechner B.E."/>
            <person name="Liimatainen K."/>
            <person name="Lipzen A."/>
            <person name="Lukacs Z."/>
            <person name="Mihaltcheva S."/>
            <person name="Morgado L.N."/>
            <person name="Niskanen T."/>
            <person name="Noordeloos M.E."/>
            <person name="Ohm R.A."/>
            <person name="Ortiz-Santana B."/>
            <person name="Ovrebo C."/>
            <person name="Racz N."/>
            <person name="Riley R."/>
            <person name="Savchenko A."/>
            <person name="Shiryaev A."/>
            <person name="Soop K."/>
            <person name="Spirin V."/>
            <person name="Szebenyi C."/>
            <person name="Tomsovsky M."/>
            <person name="Tulloss R.E."/>
            <person name="Uehling J."/>
            <person name="Grigoriev I.V."/>
            <person name="Vagvolgyi C."/>
            <person name="Papp T."/>
            <person name="Martin F.M."/>
            <person name="Miettinen O."/>
            <person name="Hibbett D.S."/>
            <person name="Nagy L.G."/>
        </authorList>
    </citation>
    <scope>NUCLEOTIDE SEQUENCE [LARGE SCALE GENOMIC DNA]</scope>
    <source>
        <strain evidence="4 5">CBS 962.96</strain>
    </source>
</reference>
<dbReference type="Proteomes" id="UP000297245">
    <property type="component" value="Unassembled WGS sequence"/>
</dbReference>
<dbReference type="Pfam" id="PF19031">
    <property type="entry name" value="Intu_longin_1"/>
    <property type="match status" value="1"/>
</dbReference>
<dbReference type="GO" id="GO:0035658">
    <property type="term" value="C:Mon1-Ccz1 complex"/>
    <property type="evidence" value="ECO:0007669"/>
    <property type="project" value="InterPro"/>
</dbReference>
<accession>A0A4S8MT70</accession>
<feature type="compositionally biased region" description="Polar residues" evidence="2">
    <location>
        <begin position="437"/>
        <end position="446"/>
    </location>
</feature>
<feature type="compositionally biased region" description="Basic and acidic residues" evidence="2">
    <location>
        <begin position="280"/>
        <end position="291"/>
    </location>
</feature>
<dbReference type="OrthoDB" id="240546at2759"/>
<feature type="compositionally biased region" description="Basic and acidic residues" evidence="2">
    <location>
        <begin position="372"/>
        <end position="386"/>
    </location>
</feature>
<feature type="compositionally biased region" description="Basic and acidic residues" evidence="2">
    <location>
        <begin position="118"/>
        <end position="130"/>
    </location>
</feature>
<evidence type="ECO:0000259" key="3">
    <source>
        <dbReference type="Pfam" id="PF19031"/>
    </source>
</evidence>
<dbReference type="PANTHER" id="PTHR13056:SF0">
    <property type="entry name" value="VACUOLAR FUSION PROTEIN CCZ1 HOMOLOG-RELATED"/>
    <property type="match status" value="1"/>
</dbReference>
<feature type="region of interest" description="Disordered" evidence="2">
    <location>
        <begin position="419"/>
        <end position="491"/>
    </location>
</feature>
<protein>
    <recommendedName>
        <fullName evidence="3">CCZ1/INTU/HSP4 first Longin domain-containing protein</fullName>
    </recommendedName>
</protein>
<evidence type="ECO:0000256" key="2">
    <source>
        <dbReference type="SAM" id="MobiDB-lite"/>
    </source>
</evidence>
<feature type="region of interest" description="Disordered" evidence="2">
    <location>
        <begin position="106"/>
        <end position="130"/>
    </location>
</feature>
<evidence type="ECO:0000256" key="1">
    <source>
        <dbReference type="ARBA" id="ARBA00005352"/>
    </source>
</evidence>
<dbReference type="EMBL" id="ML179048">
    <property type="protein sequence ID" value="THV05574.1"/>
    <property type="molecule type" value="Genomic_DNA"/>
</dbReference>
<dbReference type="PANTHER" id="PTHR13056">
    <property type="entry name" value="VACUOLAR FUSION PROTEIN CCZ1 HOMOLOG-RELATED"/>
    <property type="match status" value="1"/>
</dbReference>
<feature type="region of interest" description="Disordered" evidence="2">
    <location>
        <begin position="268"/>
        <end position="308"/>
    </location>
</feature>
<sequence>MTNTPPNLSYLTIYNPTLRPTGPIPDDDDDAEEQAQILFYTSKERAVSRDRMLRQVGLAKALVSFSEMFNTEDTCENVHSQTRRMIMVSPEPNFWIHAGVEVGKTPRTSLSSTKSKVKGKEKEKMKGKEKDQSGVVYDYSDASVHDVALRADIMRGYEKFKLTHGSFTTILSTLGQQALELQLERFFTVWAWSWNLEDGTEFGDHLGRIPLHPEHHSKAPILDELSLEIPSSLIPIALTPTRVIPSARFDELDIPPSLLPYLATLIHPPPKSEPVEESSSVEREGSSREESTDPSGKNPSDVGEGLSLLPGHGSLMGLNLNMNVNMDVRKWSWPGYLTFGKNSKKGSSSSTPFPEKTTPPESESDPGTGDQEQDKDKGNGDGKSEEEASESVSVYDSSQQLDGTVDQDALDDAMSSITPRSEIAQSPIAEPSEQDIKPSNRSFTTSELDKDSSSRFSTLDAVNTAELDRPSNPPTASASPLPSPLPPPELSVATIHLSESPGSTQTRRKRVLYMTEFPFMFALICLDDEEDFDLSDLAVKVSGVLRKLGIPSNGSVASSSSDTIATATKILQPNDRHIISLPHYTVPSSDRFSSKSTHLFNAQQLLGNSRLDIQEVFTKGMSPQHWHVGRKMDMVGNNSNEVNGSRSGEVFMEVFRKEASLTDVDNGLTGVVRRLNA</sequence>
<gene>
    <name evidence="4" type="ORF">K435DRAFT_773740</name>
</gene>
<evidence type="ECO:0000313" key="4">
    <source>
        <dbReference type="EMBL" id="THV05574.1"/>
    </source>
</evidence>
<feature type="region of interest" description="Disordered" evidence="2">
    <location>
        <begin position="341"/>
        <end position="403"/>
    </location>
</feature>
<evidence type="ECO:0000313" key="5">
    <source>
        <dbReference type="Proteomes" id="UP000297245"/>
    </source>
</evidence>
<name>A0A4S8MT70_DENBC</name>
<dbReference type="InterPro" id="IPR043987">
    <property type="entry name" value="CCZ1/INTU/HSP4_longin_1"/>
</dbReference>